<dbReference type="Proteomes" id="UP001336020">
    <property type="component" value="Unassembled WGS sequence"/>
</dbReference>
<organism evidence="1 2">
    <name type="scientific">Rhodococcus artemisiae</name>
    <dbReference type="NCBI Taxonomy" id="714159"/>
    <lineage>
        <taxon>Bacteria</taxon>
        <taxon>Bacillati</taxon>
        <taxon>Actinomycetota</taxon>
        <taxon>Actinomycetes</taxon>
        <taxon>Mycobacteriales</taxon>
        <taxon>Nocardiaceae</taxon>
        <taxon>Rhodococcus</taxon>
    </lineage>
</organism>
<reference evidence="1 2" key="1">
    <citation type="submission" date="2023-07" db="EMBL/GenBank/DDBJ databases">
        <authorList>
            <person name="Girao M."/>
            <person name="Carvalho M.F."/>
        </authorList>
    </citation>
    <scope>NUCLEOTIDE SEQUENCE [LARGE SCALE GENOMIC DNA]</scope>
    <source>
        <strain evidence="1 2">YIM65754</strain>
    </source>
</reference>
<evidence type="ECO:0000313" key="2">
    <source>
        <dbReference type="Proteomes" id="UP001336020"/>
    </source>
</evidence>
<dbReference type="Pfam" id="PF13481">
    <property type="entry name" value="AAA_25"/>
    <property type="match status" value="1"/>
</dbReference>
<proteinExistence type="predicted"/>
<dbReference type="RefSeq" id="WP_330131847.1">
    <property type="nucleotide sequence ID" value="NZ_JAUTXY010000001.1"/>
</dbReference>
<sequence>MTDNDIPKLIAGQSEEWVPPFRVLGMDELKAFTPPEPLVGHLIYQGCTCQLTGPAGGGKSAIMHGICCAVSTNQRSWEGYRIYRSGPVVYAAMEGIFGVRQRFIAWCHQNRVDPSELDGEMFTMEGQFILANERHVAALITEVQQRGAILLALDTRARITVGLDENSSRDQTIAIDALDLIVRETKAAVLVAHHSGRSGTNPRGSSAWDGGLDSDLRFQNEDKHKDKTFTIECYKHKYGPDRCTHSFKLQTITVPESLLPGLTEQQRQSIVAVTNEGGVGDPRGNDGLTDNQRETLDSYREFAGQEGIGKAKLCEVLGFDRGSGGQTRIYRDTPRLLELGKLTASGKGNQTKYRMADEPHLVVR</sequence>
<evidence type="ECO:0000313" key="1">
    <source>
        <dbReference type="EMBL" id="MEE2056602.1"/>
    </source>
</evidence>
<protein>
    <submittedName>
        <fullName evidence="1">AAA family ATPase</fullName>
    </submittedName>
</protein>
<name>A0ABU7L5H7_9NOCA</name>
<dbReference type="EMBL" id="JAUTXY010000001">
    <property type="protein sequence ID" value="MEE2056602.1"/>
    <property type="molecule type" value="Genomic_DNA"/>
</dbReference>
<dbReference type="SUPFAM" id="SSF52540">
    <property type="entry name" value="P-loop containing nucleoside triphosphate hydrolases"/>
    <property type="match status" value="1"/>
</dbReference>
<comment type="caution">
    <text evidence="1">The sequence shown here is derived from an EMBL/GenBank/DDBJ whole genome shotgun (WGS) entry which is preliminary data.</text>
</comment>
<gene>
    <name evidence="1" type="ORF">Q7514_03545</name>
</gene>
<dbReference type="InterPro" id="IPR027417">
    <property type="entry name" value="P-loop_NTPase"/>
</dbReference>
<accession>A0ABU7L5H7</accession>
<dbReference type="Gene3D" id="3.40.50.300">
    <property type="entry name" value="P-loop containing nucleotide triphosphate hydrolases"/>
    <property type="match status" value="1"/>
</dbReference>
<keyword evidence="2" id="KW-1185">Reference proteome</keyword>